<dbReference type="Proteomes" id="UP000291343">
    <property type="component" value="Unassembled WGS sequence"/>
</dbReference>
<dbReference type="Gene3D" id="1.10.530.10">
    <property type="match status" value="1"/>
</dbReference>
<keyword evidence="4" id="KW-0081">Bacteriolytic enzyme</keyword>
<sequence>MRIQQWLVSLSLIAAVQCQWAYDVARLEAQTSNANLTKKPFTDGCLDCICETIDCTMINTCKGDHCGPFSITRVFWKDAGYPTVLFDDKHSDGAYERCANDLDCARQTVKSYMDTHPFDCNNDTVVDCSDYGAIHFGGIYKCRSPLSPVIGAKFFSCIKKM</sequence>
<feature type="disulfide bond" evidence="8">
    <location>
        <begin position="50"/>
        <end position="55"/>
    </location>
</feature>
<dbReference type="OrthoDB" id="6331689at2759"/>
<evidence type="ECO:0000313" key="10">
    <source>
        <dbReference type="EMBL" id="RZF31957.1"/>
    </source>
</evidence>
<keyword evidence="6 8" id="KW-1015">Disulfide bond</keyword>
<feature type="disulfide bond" evidence="8">
    <location>
        <begin position="45"/>
        <end position="128"/>
    </location>
</feature>
<evidence type="ECO:0000256" key="1">
    <source>
        <dbReference type="ARBA" id="ARBA00000632"/>
    </source>
</evidence>
<feature type="disulfide bond" evidence="8">
    <location>
        <begin position="98"/>
        <end position="104"/>
    </location>
</feature>
<evidence type="ECO:0000256" key="5">
    <source>
        <dbReference type="ARBA" id="ARBA00022801"/>
    </source>
</evidence>
<comment type="catalytic activity">
    <reaction evidence="1">
        <text>Hydrolysis of (1-&gt;4)-beta-linkages between N-acetylmuramic acid and N-acetyl-D-glucosamine residues in a peptidoglycan and between N-acetyl-D-glucosamine residues in chitodextrins.</text>
        <dbReference type="EC" id="3.2.1.17"/>
    </reaction>
</comment>
<dbReference type="InParanoid" id="A0A482WEL8"/>
<gene>
    <name evidence="10" type="ORF">LSTR_LSTR012427</name>
</gene>
<dbReference type="InterPro" id="IPR008597">
    <property type="entry name" value="Invert_lysozyme"/>
</dbReference>
<evidence type="ECO:0000256" key="9">
    <source>
        <dbReference type="SAM" id="SignalP"/>
    </source>
</evidence>
<dbReference type="GO" id="GO:0031640">
    <property type="term" value="P:killing of cells of another organism"/>
    <property type="evidence" value="ECO:0007669"/>
    <property type="project" value="UniProtKB-KW"/>
</dbReference>
<feature type="disulfide bond" evidence="8">
    <location>
        <begin position="61"/>
        <end position="66"/>
    </location>
</feature>
<dbReference type="EMBL" id="QKKF02037815">
    <property type="protein sequence ID" value="RZF31957.1"/>
    <property type="molecule type" value="Genomic_DNA"/>
</dbReference>
<dbReference type="GO" id="GO:0003796">
    <property type="term" value="F:lysozyme activity"/>
    <property type="evidence" value="ECO:0007669"/>
    <property type="project" value="UniProtKB-EC"/>
</dbReference>
<evidence type="ECO:0000256" key="4">
    <source>
        <dbReference type="ARBA" id="ARBA00022638"/>
    </source>
</evidence>
<accession>A0A482WEL8</accession>
<evidence type="ECO:0000256" key="2">
    <source>
        <dbReference type="ARBA" id="ARBA00012732"/>
    </source>
</evidence>
<dbReference type="PANTHER" id="PTHR11195">
    <property type="entry name" value="DESTABILASE-RELATED"/>
    <property type="match status" value="1"/>
</dbReference>
<keyword evidence="3" id="KW-0929">Antimicrobial</keyword>
<keyword evidence="11" id="KW-1185">Reference proteome</keyword>
<feature type="signal peptide" evidence="9">
    <location>
        <begin position="1"/>
        <end position="18"/>
    </location>
</feature>
<reference evidence="10 11" key="1">
    <citation type="journal article" date="2017" name="Gigascience">
        <title>Genome sequence of the small brown planthopper, Laodelphax striatellus.</title>
        <authorList>
            <person name="Zhu J."/>
            <person name="Jiang F."/>
            <person name="Wang X."/>
            <person name="Yang P."/>
            <person name="Bao Y."/>
            <person name="Zhao W."/>
            <person name="Wang W."/>
            <person name="Lu H."/>
            <person name="Wang Q."/>
            <person name="Cui N."/>
            <person name="Li J."/>
            <person name="Chen X."/>
            <person name="Luo L."/>
            <person name="Yu J."/>
            <person name="Kang L."/>
            <person name="Cui F."/>
        </authorList>
    </citation>
    <scope>NUCLEOTIDE SEQUENCE [LARGE SCALE GENOMIC DNA]</scope>
    <source>
        <strain evidence="10">Lst14</strain>
    </source>
</reference>
<evidence type="ECO:0000313" key="11">
    <source>
        <dbReference type="Proteomes" id="UP000291343"/>
    </source>
</evidence>
<keyword evidence="9" id="KW-0732">Signal</keyword>
<evidence type="ECO:0000256" key="7">
    <source>
        <dbReference type="ARBA" id="ARBA00023295"/>
    </source>
</evidence>
<dbReference type="CDD" id="cd16890">
    <property type="entry name" value="lyz_i"/>
    <property type="match status" value="1"/>
</dbReference>
<evidence type="ECO:0000256" key="3">
    <source>
        <dbReference type="ARBA" id="ARBA00022529"/>
    </source>
</evidence>
<keyword evidence="5" id="KW-0378">Hydrolase</keyword>
<evidence type="ECO:0000256" key="6">
    <source>
        <dbReference type="ARBA" id="ARBA00023157"/>
    </source>
</evidence>
<protein>
    <recommendedName>
        <fullName evidence="2">lysozyme</fullName>
        <ecNumber evidence="2">3.2.1.17</ecNumber>
    </recommendedName>
</protein>
<dbReference type="GO" id="GO:0042742">
    <property type="term" value="P:defense response to bacterium"/>
    <property type="evidence" value="ECO:0007669"/>
    <property type="project" value="UniProtKB-KW"/>
</dbReference>
<dbReference type="EC" id="3.2.1.17" evidence="2"/>
<dbReference type="Pfam" id="PF05497">
    <property type="entry name" value="Destabilase"/>
    <property type="match status" value="1"/>
</dbReference>
<dbReference type="SMR" id="A0A482WEL8"/>
<dbReference type="PROSITE" id="PS51909">
    <property type="entry name" value="LYSOZYME_I"/>
    <property type="match status" value="1"/>
</dbReference>
<proteinExistence type="predicted"/>
<dbReference type="AlphaFoldDB" id="A0A482WEL8"/>
<feature type="chain" id="PRO_5019859595" description="lysozyme" evidence="9">
    <location>
        <begin position="19"/>
        <end position="161"/>
    </location>
</feature>
<organism evidence="10 11">
    <name type="scientific">Laodelphax striatellus</name>
    <name type="common">Small brown planthopper</name>
    <name type="synonym">Delphax striatella</name>
    <dbReference type="NCBI Taxonomy" id="195883"/>
    <lineage>
        <taxon>Eukaryota</taxon>
        <taxon>Metazoa</taxon>
        <taxon>Ecdysozoa</taxon>
        <taxon>Arthropoda</taxon>
        <taxon>Hexapoda</taxon>
        <taxon>Insecta</taxon>
        <taxon>Pterygota</taxon>
        <taxon>Neoptera</taxon>
        <taxon>Paraneoptera</taxon>
        <taxon>Hemiptera</taxon>
        <taxon>Auchenorrhyncha</taxon>
        <taxon>Fulgoroidea</taxon>
        <taxon>Delphacidae</taxon>
        <taxon>Criomorphinae</taxon>
        <taxon>Laodelphax</taxon>
    </lineage>
</organism>
<keyword evidence="7" id="KW-0326">Glycosidase</keyword>
<comment type="caution">
    <text evidence="10">The sequence shown here is derived from an EMBL/GenBank/DDBJ whole genome shotgun (WGS) entry which is preliminary data.</text>
</comment>
<dbReference type="PANTHER" id="PTHR11195:SF13">
    <property type="entry name" value="INVERTEBRATE-TYPE LYSOZYME 2-RELATED"/>
    <property type="match status" value="1"/>
</dbReference>
<evidence type="ECO:0000256" key="8">
    <source>
        <dbReference type="PIRSR" id="PIRSR608597-3"/>
    </source>
</evidence>
<name>A0A482WEL8_LAOST</name>